<organism evidence="3 4">
    <name type="scientific">Streptomyces katsurahamanus</name>
    <dbReference type="NCBI Taxonomy" id="2577098"/>
    <lineage>
        <taxon>Bacteria</taxon>
        <taxon>Bacillati</taxon>
        <taxon>Actinomycetota</taxon>
        <taxon>Actinomycetes</taxon>
        <taxon>Kitasatosporales</taxon>
        <taxon>Streptomycetaceae</taxon>
        <taxon>Streptomyces</taxon>
    </lineage>
</organism>
<keyword evidence="2" id="KW-0472">Membrane</keyword>
<name>A0ABW9P1X3_9ACTN</name>
<feature type="transmembrane region" description="Helical" evidence="2">
    <location>
        <begin position="84"/>
        <end position="104"/>
    </location>
</feature>
<dbReference type="EMBL" id="VDEQ01000340">
    <property type="protein sequence ID" value="MQS39505.1"/>
    <property type="molecule type" value="Genomic_DNA"/>
</dbReference>
<feature type="transmembrane region" description="Helical" evidence="2">
    <location>
        <begin position="162"/>
        <end position="180"/>
    </location>
</feature>
<feature type="region of interest" description="Disordered" evidence="1">
    <location>
        <begin position="294"/>
        <end position="315"/>
    </location>
</feature>
<feature type="transmembrane region" description="Helical" evidence="2">
    <location>
        <begin position="270"/>
        <end position="288"/>
    </location>
</feature>
<feature type="transmembrane region" description="Helical" evidence="2">
    <location>
        <begin position="200"/>
        <end position="224"/>
    </location>
</feature>
<accession>A0ABW9P1X3</accession>
<keyword evidence="2" id="KW-1133">Transmembrane helix</keyword>
<sequence>MTLTRGARITVVVLSAVLTLIVAGWIARDLATPLTPLELWRLWSSAAPAPIPTPAQTTGFEQLLLLTVYGALLAAALRPGLTAAAPAAVGAITLALWLPGLWVLSSSWAGLRVTDELRTQGLCTSLAALALGVGLLLTAATARRTGPTGPTGPNGPGRRMPVAASMLLGASAGVLAGWEIRSAVLRPAAYPDRFTGGEPLLPLLAVPPGWLTAVTVLLSAVSALAALRPPALIAAVFVLGAGVRGADTALRAGLLPRFAELPPGDRLLMGSWAFEALAGAAVLLLLTLGRAPAPEPRPAPPVPGPPPPASRPPGW</sequence>
<dbReference type="Proteomes" id="UP000460558">
    <property type="component" value="Unassembled WGS sequence"/>
</dbReference>
<evidence type="ECO:0000256" key="1">
    <source>
        <dbReference type="SAM" id="MobiDB-lite"/>
    </source>
</evidence>
<dbReference type="RefSeq" id="WP_153486989.1">
    <property type="nucleotide sequence ID" value="NZ_VDEQ01000340.1"/>
</dbReference>
<keyword evidence="4" id="KW-1185">Reference proteome</keyword>
<evidence type="ECO:0000313" key="3">
    <source>
        <dbReference type="EMBL" id="MQS39505.1"/>
    </source>
</evidence>
<comment type="caution">
    <text evidence="3">The sequence shown here is derived from an EMBL/GenBank/DDBJ whole genome shotgun (WGS) entry which is preliminary data.</text>
</comment>
<feature type="transmembrane region" description="Helical" evidence="2">
    <location>
        <begin position="7"/>
        <end position="27"/>
    </location>
</feature>
<evidence type="ECO:0000313" key="4">
    <source>
        <dbReference type="Proteomes" id="UP000460558"/>
    </source>
</evidence>
<reference evidence="3 4" key="1">
    <citation type="submission" date="2019-06" db="EMBL/GenBank/DDBJ databases">
        <title>Comparative genomics and metabolomics analyses of clavulanic acid producing Streptomyces species provides insight into specialized metabolism and evolution of beta-lactam biosynthetic gene clusters.</title>
        <authorList>
            <person name="Moore M.A."/>
            <person name="Cruz-Morales P."/>
            <person name="Barona Gomez F."/>
            <person name="Kapil T."/>
        </authorList>
    </citation>
    <scope>NUCLEOTIDE SEQUENCE [LARGE SCALE GENOMIC DNA]</scope>
    <source>
        <strain evidence="3 4">T-272</strain>
    </source>
</reference>
<feature type="transmembrane region" description="Helical" evidence="2">
    <location>
        <begin position="124"/>
        <end position="142"/>
    </location>
</feature>
<feature type="transmembrane region" description="Helical" evidence="2">
    <location>
        <begin position="59"/>
        <end position="77"/>
    </location>
</feature>
<gene>
    <name evidence="3" type="ORF">FFZ77_29170</name>
</gene>
<protein>
    <submittedName>
        <fullName evidence="3">Uncharacterized protein</fullName>
    </submittedName>
</protein>
<proteinExistence type="predicted"/>
<evidence type="ECO:0000256" key="2">
    <source>
        <dbReference type="SAM" id="Phobius"/>
    </source>
</evidence>
<keyword evidence="2" id="KW-0812">Transmembrane</keyword>
<feature type="transmembrane region" description="Helical" evidence="2">
    <location>
        <begin position="231"/>
        <end position="250"/>
    </location>
</feature>